<keyword evidence="4" id="KW-1185">Reference proteome</keyword>
<gene>
    <name evidence="3" type="ORF">R9Z33_00450</name>
</gene>
<sequence length="280" mass="29588">MGKSADPTLLLERCQSMGGMDWAADRVAWVQACFLLLVTLLLAVPAAAQQQPNNACRMACRVGQAPPSPDQRQCLAQCMAGQPITRDAPGQARPAGSQAGSPSAAMRPQQPPPQQQPQPQQQARAQPNPPQQQRGRGAAPPPGSAQAASPAVPSPQPRPGALYGAFYIGIPPSMSYGIAVAQRDRSQAHRLAEIACRGRGGNCSLQTEFSEICVAVMEGVRRAPSAFFMTSDPRTYIVRAVTLGNASNPADAERSARDACMARERGALTCRIVHAECGAR</sequence>
<feature type="domain" description="DUF4189" evidence="2">
    <location>
        <begin position="163"/>
        <end position="277"/>
    </location>
</feature>
<feature type="region of interest" description="Disordered" evidence="1">
    <location>
        <begin position="85"/>
        <end position="156"/>
    </location>
</feature>
<dbReference type="Proteomes" id="UP001305521">
    <property type="component" value="Chromosome"/>
</dbReference>
<feature type="compositionally biased region" description="Low complexity" evidence="1">
    <location>
        <begin position="92"/>
        <end position="108"/>
    </location>
</feature>
<name>A0ABZ0PIQ1_9PROT</name>
<protein>
    <submittedName>
        <fullName evidence="3">DUF4189 domain-containing protein</fullName>
    </submittedName>
</protein>
<dbReference type="EMBL" id="CP137852">
    <property type="protein sequence ID" value="WPB85357.1"/>
    <property type="molecule type" value="Genomic_DNA"/>
</dbReference>
<proteinExistence type="predicted"/>
<feature type="compositionally biased region" description="Low complexity" evidence="1">
    <location>
        <begin position="117"/>
        <end position="151"/>
    </location>
</feature>
<evidence type="ECO:0000313" key="4">
    <source>
        <dbReference type="Proteomes" id="UP001305521"/>
    </source>
</evidence>
<evidence type="ECO:0000313" key="3">
    <source>
        <dbReference type="EMBL" id="WPB85357.1"/>
    </source>
</evidence>
<dbReference type="Pfam" id="PF13827">
    <property type="entry name" value="DUF4189"/>
    <property type="match status" value="1"/>
</dbReference>
<dbReference type="RefSeq" id="WP_318649325.1">
    <property type="nucleotide sequence ID" value="NZ_CP137852.1"/>
</dbReference>
<dbReference type="InterPro" id="IPR025240">
    <property type="entry name" value="DUF4189"/>
</dbReference>
<organism evidence="3 4">
    <name type="scientific">Sediminicoccus rosea</name>
    <dbReference type="NCBI Taxonomy" id="1225128"/>
    <lineage>
        <taxon>Bacteria</taxon>
        <taxon>Pseudomonadati</taxon>
        <taxon>Pseudomonadota</taxon>
        <taxon>Alphaproteobacteria</taxon>
        <taxon>Acetobacterales</taxon>
        <taxon>Roseomonadaceae</taxon>
        <taxon>Sediminicoccus</taxon>
    </lineage>
</organism>
<evidence type="ECO:0000256" key="1">
    <source>
        <dbReference type="SAM" id="MobiDB-lite"/>
    </source>
</evidence>
<evidence type="ECO:0000259" key="2">
    <source>
        <dbReference type="Pfam" id="PF13827"/>
    </source>
</evidence>
<accession>A0ABZ0PIQ1</accession>
<reference evidence="3 4" key="1">
    <citation type="submission" date="2023-11" db="EMBL/GenBank/DDBJ databases">
        <title>Arctic aerobic anoxygenic photoheterotroph Sediminicoccus rosea KRV36 adapts its photosynthesis to long days of polar summer.</title>
        <authorList>
            <person name="Tomasch J."/>
            <person name="Kopejtka K."/>
            <person name="Bily T."/>
            <person name="Gardiner A.T."/>
            <person name="Gardian Z."/>
            <person name="Shivaramu S."/>
            <person name="Koblizek M."/>
            <person name="Engelhardt F."/>
            <person name="Kaftan D."/>
        </authorList>
    </citation>
    <scope>NUCLEOTIDE SEQUENCE [LARGE SCALE GENOMIC DNA]</scope>
    <source>
        <strain evidence="3 4">R-30</strain>
    </source>
</reference>